<protein>
    <submittedName>
        <fullName evidence="3">YcdB/YcdC domain-containing protein</fullName>
    </submittedName>
</protein>
<dbReference type="InterPro" id="IPR001119">
    <property type="entry name" value="SLH_dom"/>
</dbReference>
<dbReference type="Pfam" id="PF16244">
    <property type="entry name" value="DUF4901"/>
    <property type="match status" value="2"/>
</dbReference>
<dbReference type="PROSITE" id="PS51272">
    <property type="entry name" value="SLH"/>
    <property type="match status" value="1"/>
</dbReference>
<dbReference type="Proteomes" id="UP001595817">
    <property type="component" value="Unassembled WGS sequence"/>
</dbReference>
<accession>A0ABV8X8J4</accession>
<organism evidence="3 4">
    <name type="scientific">Chungangia koreensis</name>
    <dbReference type="NCBI Taxonomy" id="752657"/>
    <lineage>
        <taxon>Bacteria</taxon>
        <taxon>Bacillati</taxon>
        <taxon>Bacillota</taxon>
        <taxon>Bacilli</taxon>
        <taxon>Lactobacillales</taxon>
        <taxon>Chungangia</taxon>
    </lineage>
</organism>
<dbReference type="EMBL" id="JBHSEC010000020">
    <property type="protein sequence ID" value="MFC4411434.1"/>
    <property type="molecule type" value="Genomic_DNA"/>
</dbReference>
<dbReference type="InterPro" id="IPR032599">
    <property type="entry name" value="YcdB/YcdC_rep_domain"/>
</dbReference>
<evidence type="ECO:0000313" key="4">
    <source>
        <dbReference type="Proteomes" id="UP001595817"/>
    </source>
</evidence>
<dbReference type="Pfam" id="PF00395">
    <property type="entry name" value="SLH"/>
    <property type="match status" value="2"/>
</dbReference>
<keyword evidence="1" id="KW-0732">Signal</keyword>
<feature type="signal peptide" evidence="1">
    <location>
        <begin position="1"/>
        <end position="24"/>
    </location>
</feature>
<feature type="domain" description="SLH" evidence="2">
    <location>
        <begin position="613"/>
        <end position="675"/>
    </location>
</feature>
<evidence type="ECO:0000313" key="3">
    <source>
        <dbReference type="EMBL" id="MFC4411434.1"/>
    </source>
</evidence>
<feature type="chain" id="PRO_5045456287" evidence="1">
    <location>
        <begin position="25"/>
        <end position="744"/>
    </location>
</feature>
<reference evidence="4" key="1">
    <citation type="journal article" date="2019" name="Int. J. Syst. Evol. Microbiol.">
        <title>The Global Catalogue of Microorganisms (GCM) 10K type strain sequencing project: providing services to taxonomists for standard genome sequencing and annotation.</title>
        <authorList>
            <consortium name="The Broad Institute Genomics Platform"/>
            <consortium name="The Broad Institute Genome Sequencing Center for Infectious Disease"/>
            <person name="Wu L."/>
            <person name="Ma J."/>
        </authorList>
    </citation>
    <scope>NUCLEOTIDE SEQUENCE [LARGE SCALE GENOMIC DNA]</scope>
    <source>
        <strain evidence="4">CCUG 59778</strain>
    </source>
</reference>
<proteinExistence type="predicted"/>
<gene>
    <name evidence="3" type="ORF">ACFOZY_13480</name>
</gene>
<sequence>MRKKIGVILTASALSISLISPAVSATTVEGQPVKVVAKAEATNKEVTKEDLLKKFRSVFPGMFDFVKDSDFHMSSYDPYPYPGSEEETTRYNLSFYKREKGKNIHGSIGFYGDNLEIENFYYEPPATSDALFPAKVSKDEAKKIANDFVKKYLKNAQYKLDEEQQDYYYYSKQILTQPIRYNFSFKRIKDGVPIADQSANITVLGSGEIVNYYSSQLTKSPTFDDVKKVKDQKEVLEKFKENLTTRLQYQVNTNYETGKSDVKLVYVPEILSMNALTGEWFNGKEFLAVKPTKKEVVKIVETALPVKQKEMTKEEAKKVAEKLLQVKSDKIKLSIQSVEEVKNQNGEEIISVQYMYNYANGGTGSSLEFDKKTGELIQYHNAQNSLLSEINERKVENPISNDQAVAQAVKYLKEFVPSYLHEYAMPIEESNYDEYMGSYYLIFPRIVNGVTVMGDQISVGISQDGSLNNLNVSRPKIDEWPTVDKIITAEKAMETLKNALSVDMSYMKQNYKKETKHYHLMYAPLFNEKAFNVLDANSGKWINQYNIEETPEISHPTAAEELNYLIRAKVLTVMDPKKFNADAAVSKGEAIKIMMNSLTYIYDTGYYGQIEGMKQSFTNIDPKHPSYSAIERAVEAGILKTDQTTFDANKPVTKEELAVWYVRALGLEAAAKQHQIFKNEFTDSKKIKKEYAGYVILADTLGLVKAEKKQFNPTKQISYAELAVSSIRLAHEIANKERDFRYVY</sequence>
<evidence type="ECO:0000259" key="2">
    <source>
        <dbReference type="PROSITE" id="PS51272"/>
    </source>
</evidence>
<evidence type="ECO:0000256" key="1">
    <source>
        <dbReference type="SAM" id="SignalP"/>
    </source>
</evidence>
<keyword evidence="4" id="KW-1185">Reference proteome</keyword>
<dbReference type="RefSeq" id="WP_378156380.1">
    <property type="nucleotide sequence ID" value="NZ_JBHSEC010000020.1"/>
</dbReference>
<name>A0ABV8X8J4_9LACT</name>
<comment type="caution">
    <text evidence="3">The sequence shown here is derived from an EMBL/GenBank/DDBJ whole genome shotgun (WGS) entry which is preliminary data.</text>
</comment>